<dbReference type="EMBL" id="JABSTQ010010349">
    <property type="protein sequence ID" value="KAG0421549.1"/>
    <property type="molecule type" value="Genomic_DNA"/>
</dbReference>
<comment type="caution">
    <text evidence="1">The sequence shown here is derived from an EMBL/GenBank/DDBJ whole genome shotgun (WGS) entry which is preliminary data.</text>
</comment>
<keyword evidence="2" id="KW-1185">Reference proteome</keyword>
<organism evidence="1 2">
    <name type="scientific">Ixodes persulcatus</name>
    <name type="common">Taiga tick</name>
    <dbReference type="NCBI Taxonomy" id="34615"/>
    <lineage>
        <taxon>Eukaryota</taxon>
        <taxon>Metazoa</taxon>
        <taxon>Ecdysozoa</taxon>
        <taxon>Arthropoda</taxon>
        <taxon>Chelicerata</taxon>
        <taxon>Arachnida</taxon>
        <taxon>Acari</taxon>
        <taxon>Parasitiformes</taxon>
        <taxon>Ixodida</taxon>
        <taxon>Ixodoidea</taxon>
        <taxon>Ixodidae</taxon>
        <taxon>Ixodinae</taxon>
        <taxon>Ixodes</taxon>
    </lineage>
</organism>
<evidence type="ECO:0000313" key="1">
    <source>
        <dbReference type="EMBL" id="KAG0421549.1"/>
    </source>
</evidence>
<accession>A0AC60PKX4</accession>
<dbReference type="Proteomes" id="UP000805193">
    <property type="component" value="Unassembled WGS sequence"/>
</dbReference>
<protein>
    <submittedName>
        <fullName evidence="1">Uncharacterized protein</fullName>
    </submittedName>
</protein>
<gene>
    <name evidence="1" type="ORF">HPB47_002568</name>
</gene>
<proteinExistence type="predicted"/>
<sequence length="274" mass="30027">MVKKEMERYGKVNDITRDFFREKGFETVESNTRTVRLTLKEGYTVESLPHEIRLESCKVLVVVPGRAPLCLRCRRTGHIRRDCRVPRCTECHRYGHKAEDCVKTYASMARDRREDDQSDFLMDDAEAEEAVGGLPSALPSSDKGVPPEPAGTYTSVAVTGTGVTDCAPQVPGTDTKETLQLPTPKEGSAQLVACATGEGEGGQLTPDASASENKDVEMDSSQPTKRLWDQASSSQGDAREGDTSQLPWNVQGPKKSRGGKPRAPLDARQRKDSK</sequence>
<evidence type="ECO:0000313" key="2">
    <source>
        <dbReference type="Proteomes" id="UP000805193"/>
    </source>
</evidence>
<reference evidence="1 2" key="1">
    <citation type="journal article" date="2020" name="Cell">
        <title>Large-Scale Comparative Analyses of Tick Genomes Elucidate Their Genetic Diversity and Vector Capacities.</title>
        <authorList>
            <consortium name="Tick Genome and Microbiome Consortium (TIGMIC)"/>
            <person name="Jia N."/>
            <person name="Wang J."/>
            <person name="Shi W."/>
            <person name="Du L."/>
            <person name="Sun Y."/>
            <person name="Zhan W."/>
            <person name="Jiang J.F."/>
            <person name="Wang Q."/>
            <person name="Zhang B."/>
            <person name="Ji P."/>
            <person name="Bell-Sakyi L."/>
            <person name="Cui X.M."/>
            <person name="Yuan T.T."/>
            <person name="Jiang B.G."/>
            <person name="Yang W.F."/>
            <person name="Lam T.T."/>
            <person name="Chang Q.C."/>
            <person name="Ding S.J."/>
            <person name="Wang X.J."/>
            <person name="Zhu J.G."/>
            <person name="Ruan X.D."/>
            <person name="Zhao L."/>
            <person name="Wei J.T."/>
            <person name="Ye R.Z."/>
            <person name="Que T.C."/>
            <person name="Du C.H."/>
            <person name="Zhou Y.H."/>
            <person name="Cheng J.X."/>
            <person name="Dai P.F."/>
            <person name="Guo W.B."/>
            <person name="Han X.H."/>
            <person name="Huang E.J."/>
            <person name="Li L.F."/>
            <person name="Wei W."/>
            <person name="Gao Y.C."/>
            <person name="Liu J.Z."/>
            <person name="Shao H.Z."/>
            <person name="Wang X."/>
            <person name="Wang C.C."/>
            <person name="Yang T.C."/>
            <person name="Huo Q.B."/>
            <person name="Li W."/>
            <person name="Chen H.Y."/>
            <person name="Chen S.E."/>
            <person name="Zhou L.G."/>
            <person name="Ni X.B."/>
            <person name="Tian J.H."/>
            <person name="Sheng Y."/>
            <person name="Liu T."/>
            <person name="Pan Y.S."/>
            <person name="Xia L.Y."/>
            <person name="Li J."/>
            <person name="Zhao F."/>
            <person name="Cao W.C."/>
        </authorList>
    </citation>
    <scope>NUCLEOTIDE SEQUENCE [LARGE SCALE GENOMIC DNA]</scope>
    <source>
        <strain evidence="1">Iper-2018</strain>
    </source>
</reference>
<name>A0AC60PKX4_IXOPE</name>